<reference evidence="1" key="1">
    <citation type="submission" date="2014-11" db="EMBL/GenBank/DDBJ databases">
        <authorList>
            <person name="Amaro Gonzalez C."/>
        </authorList>
    </citation>
    <scope>NUCLEOTIDE SEQUENCE</scope>
</reference>
<sequence length="28" mass="3390">MKRSYCVCCKGRTDTWVEEYRCVYPSLL</sequence>
<reference evidence="1" key="2">
    <citation type="journal article" date="2015" name="Fish Shellfish Immunol.">
        <title>Early steps in the European eel (Anguilla anguilla)-Vibrio vulnificus interaction in the gills: Role of the RtxA13 toxin.</title>
        <authorList>
            <person name="Callol A."/>
            <person name="Pajuelo D."/>
            <person name="Ebbesson L."/>
            <person name="Teles M."/>
            <person name="MacKenzie S."/>
            <person name="Amaro C."/>
        </authorList>
    </citation>
    <scope>NUCLEOTIDE SEQUENCE</scope>
</reference>
<protein>
    <submittedName>
        <fullName evidence="1">Uncharacterized protein</fullName>
    </submittedName>
</protein>
<organism evidence="1">
    <name type="scientific">Anguilla anguilla</name>
    <name type="common">European freshwater eel</name>
    <name type="synonym">Muraena anguilla</name>
    <dbReference type="NCBI Taxonomy" id="7936"/>
    <lineage>
        <taxon>Eukaryota</taxon>
        <taxon>Metazoa</taxon>
        <taxon>Chordata</taxon>
        <taxon>Craniata</taxon>
        <taxon>Vertebrata</taxon>
        <taxon>Euteleostomi</taxon>
        <taxon>Actinopterygii</taxon>
        <taxon>Neopterygii</taxon>
        <taxon>Teleostei</taxon>
        <taxon>Anguilliformes</taxon>
        <taxon>Anguillidae</taxon>
        <taxon>Anguilla</taxon>
    </lineage>
</organism>
<accession>A0A0E9XKF5</accession>
<name>A0A0E9XKF5_ANGAN</name>
<dbReference type="EMBL" id="GBXM01005423">
    <property type="protein sequence ID" value="JAI03155.1"/>
    <property type="molecule type" value="Transcribed_RNA"/>
</dbReference>
<proteinExistence type="predicted"/>
<evidence type="ECO:0000313" key="1">
    <source>
        <dbReference type="EMBL" id="JAI03155.1"/>
    </source>
</evidence>
<dbReference type="AlphaFoldDB" id="A0A0E9XKF5"/>